<gene>
    <name evidence="1" type="ORF">IQ16_03221</name>
</gene>
<reference evidence="1 2" key="1">
    <citation type="journal article" date="2015" name="Stand. Genomic Sci.">
        <title>Genomic Encyclopedia of Bacterial and Archaeal Type Strains, Phase III: the genomes of soil and plant-associated and newly described type strains.</title>
        <authorList>
            <person name="Whitman W.B."/>
            <person name="Woyke T."/>
            <person name="Klenk H.P."/>
            <person name="Zhou Y."/>
            <person name="Lilburn T.G."/>
            <person name="Beck B.J."/>
            <person name="De Vos P."/>
            <person name="Vandamme P."/>
            <person name="Eisen J.A."/>
            <person name="Garrity G."/>
            <person name="Hugenholtz P."/>
            <person name="Kyrpides N.C."/>
        </authorList>
    </citation>
    <scope>NUCLEOTIDE SEQUENCE [LARGE SCALE GENOMIC DNA]</scope>
    <source>
        <strain evidence="1 2">CGMCC 1.10948</strain>
    </source>
</reference>
<comment type="caution">
    <text evidence="1">The sequence shown here is derived from an EMBL/GenBank/DDBJ whole genome shotgun (WGS) entry which is preliminary data.</text>
</comment>
<organism evidence="1 2">
    <name type="scientific">Bradyrhizobium huanghuaihaiense</name>
    <dbReference type="NCBI Taxonomy" id="990078"/>
    <lineage>
        <taxon>Bacteria</taxon>
        <taxon>Pseudomonadati</taxon>
        <taxon>Pseudomonadota</taxon>
        <taxon>Alphaproteobacteria</taxon>
        <taxon>Hyphomicrobiales</taxon>
        <taxon>Nitrobacteraceae</taxon>
        <taxon>Bradyrhizobium</taxon>
    </lineage>
</organism>
<dbReference type="Proteomes" id="UP000316291">
    <property type="component" value="Unassembled WGS sequence"/>
</dbReference>
<accession>A0A562RNY9</accession>
<evidence type="ECO:0000313" key="2">
    <source>
        <dbReference type="Proteomes" id="UP000316291"/>
    </source>
</evidence>
<keyword evidence="2" id="KW-1185">Reference proteome</keyword>
<dbReference type="AlphaFoldDB" id="A0A562RNY9"/>
<protein>
    <submittedName>
        <fullName evidence="1">Uncharacterized protein</fullName>
    </submittedName>
</protein>
<dbReference type="EMBL" id="VLLA01000007">
    <property type="protein sequence ID" value="TWI70811.1"/>
    <property type="molecule type" value="Genomic_DNA"/>
</dbReference>
<sequence>MTLAVAVILRCRSEAKASKDDGVPLKVHLGRASFEARKSSHLQRKWLRHFAGMTGLLS</sequence>
<name>A0A562RNY9_9BRAD</name>
<evidence type="ECO:0000313" key="1">
    <source>
        <dbReference type="EMBL" id="TWI70811.1"/>
    </source>
</evidence>
<proteinExistence type="predicted"/>